<keyword evidence="2" id="KW-1185">Reference proteome</keyword>
<evidence type="ECO:0000313" key="1">
    <source>
        <dbReference type="EMBL" id="KAK7886143.1"/>
    </source>
</evidence>
<dbReference type="InterPro" id="IPR042566">
    <property type="entry name" value="L1_C"/>
</dbReference>
<gene>
    <name evidence="1" type="ORF">WMY93_025764</name>
</gene>
<sequence length="181" mass="20930">MADHLDIADALRQLQVDLTSHFDSKIGELQSTLITMNGSITTLSEQVSLIEHRISANEDKNSFLQDKVDDLENRSCSSNLRFLQIPERAEGRDTVDFIQRLIVLLLVKILHLAREKGELLFEGTKVFIYPDYSATPLEKRRMFDPVKRQLREKNLQYSLRYPAVLRVNIDGKFTQEEILLI</sequence>
<protein>
    <recommendedName>
        <fullName evidence="3">LINE-1 type transposase domain-containing 1</fullName>
    </recommendedName>
</protein>
<organism evidence="1 2">
    <name type="scientific">Mugilogobius chulae</name>
    <name type="common">yellowstripe goby</name>
    <dbReference type="NCBI Taxonomy" id="88201"/>
    <lineage>
        <taxon>Eukaryota</taxon>
        <taxon>Metazoa</taxon>
        <taxon>Chordata</taxon>
        <taxon>Craniata</taxon>
        <taxon>Vertebrata</taxon>
        <taxon>Euteleostomi</taxon>
        <taxon>Actinopterygii</taxon>
        <taxon>Neopterygii</taxon>
        <taxon>Teleostei</taxon>
        <taxon>Neoteleostei</taxon>
        <taxon>Acanthomorphata</taxon>
        <taxon>Gobiaria</taxon>
        <taxon>Gobiiformes</taxon>
        <taxon>Gobioidei</taxon>
        <taxon>Gobiidae</taxon>
        <taxon>Gobionellinae</taxon>
        <taxon>Mugilogobius</taxon>
    </lineage>
</organism>
<proteinExistence type="predicted"/>
<name>A0AAW0N6I8_9GOBI</name>
<dbReference type="EMBL" id="JBBPFD010000019">
    <property type="protein sequence ID" value="KAK7886143.1"/>
    <property type="molecule type" value="Genomic_DNA"/>
</dbReference>
<evidence type="ECO:0000313" key="2">
    <source>
        <dbReference type="Proteomes" id="UP001460270"/>
    </source>
</evidence>
<comment type="caution">
    <text evidence="1">The sequence shown here is derived from an EMBL/GenBank/DDBJ whole genome shotgun (WGS) entry which is preliminary data.</text>
</comment>
<dbReference type="Gene3D" id="1.20.5.340">
    <property type="match status" value="1"/>
</dbReference>
<evidence type="ECO:0008006" key="3">
    <source>
        <dbReference type="Google" id="ProtNLM"/>
    </source>
</evidence>
<dbReference type="InterPro" id="IPR004244">
    <property type="entry name" value="Transposase_22"/>
</dbReference>
<reference evidence="2" key="1">
    <citation type="submission" date="2024-04" db="EMBL/GenBank/DDBJ databases">
        <title>Salinicola lusitanus LLJ914,a marine bacterium isolated from the Okinawa Trough.</title>
        <authorList>
            <person name="Li J."/>
        </authorList>
    </citation>
    <scope>NUCLEOTIDE SEQUENCE [LARGE SCALE GENOMIC DNA]</scope>
</reference>
<accession>A0AAW0N6I8</accession>
<dbReference type="PANTHER" id="PTHR11505">
    <property type="entry name" value="L1 TRANSPOSABLE ELEMENT-RELATED"/>
    <property type="match status" value="1"/>
</dbReference>
<dbReference type="AlphaFoldDB" id="A0AAW0N6I8"/>
<dbReference type="Gene3D" id="3.30.250.20">
    <property type="entry name" value="L1 transposable element, C-terminal domain"/>
    <property type="match status" value="1"/>
</dbReference>
<dbReference type="Proteomes" id="UP001460270">
    <property type="component" value="Unassembled WGS sequence"/>
</dbReference>